<sequence length="389" mass="43438">MSDFAAGSMTSRWKRGCLLLAFIDTSRHWTGLGMIARGDRVYPKAVGVDFWKQRLALTAEIMYHRQYSRDTRTRGSGGGGQGKEDDSRSPECETSPKLRAFSYILEDHFAWAWYGIQFTELFEIQHDGRGEAAENGADRVCEALLRKKKNVIGDGRRGCMFERKDRLLHDPTDEDVDDLDDEDDIKSVLGLPRYRYRHDRAIKIRGSAEDDDDLPSIDLPGEKPSEIGEWIVLDLLEDSGHLSLLRTLHRLFPQEHLSICEASTFVSSLLPSLDSSSTPIPLTPPPTALAFPEWPRKAGMGNNGGAIGCLMWDLAHTREEGSQREKEPTNDKDYEEDEEDDADYDQEQSDRMALEPSGVVTSIPLFASPATTPPLSSTSSSTGGLVHCM</sequence>
<proteinExistence type="predicted"/>
<feature type="region of interest" description="Disordered" evidence="1">
    <location>
        <begin position="319"/>
        <end position="389"/>
    </location>
</feature>
<accession>A0A284RVD9</accession>
<protein>
    <submittedName>
        <fullName evidence="2">Uncharacterized protein</fullName>
    </submittedName>
</protein>
<dbReference type="STRING" id="47428.A0A284RVD9"/>
<feature type="compositionally biased region" description="Basic and acidic residues" evidence="1">
    <location>
        <begin position="82"/>
        <end position="93"/>
    </location>
</feature>
<organism evidence="2 3">
    <name type="scientific">Armillaria ostoyae</name>
    <name type="common">Armillaria root rot fungus</name>
    <dbReference type="NCBI Taxonomy" id="47428"/>
    <lineage>
        <taxon>Eukaryota</taxon>
        <taxon>Fungi</taxon>
        <taxon>Dikarya</taxon>
        <taxon>Basidiomycota</taxon>
        <taxon>Agaricomycotina</taxon>
        <taxon>Agaricomycetes</taxon>
        <taxon>Agaricomycetidae</taxon>
        <taxon>Agaricales</taxon>
        <taxon>Marasmiineae</taxon>
        <taxon>Physalacriaceae</taxon>
        <taxon>Armillaria</taxon>
    </lineage>
</organism>
<gene>
    <name evidence="2" type="ORF">ARMOST_16152</name>
</gene>
<dbReference type="Proteomes" id="UP000219338">
    <property type="component" value="Unassembled WGS sequence"/>
</dbReference>
<keyword evidence="3" id="KW-1185">Reference proteome</keyword>
<feature type="compositionally biased region" description="Low complexity" evidence="1">
    <location>
        <begin position="367"/>
        <end position="389"/>
    </location>
</feature>
<reference evidence="3" key="1">
    <citation type="journal article" date="2017" name="Nat. Ecol. Evol.">
        <title>Genome expansion and lineage-specific genetic innovations in the forest pathogenic fungi Armillaria.</title>
        <authorList>
            <person name="Sipos G."/>
            <person name="Prasanna A.N."/>
            <person name="Walter M.C."/>
            <person name="O'Connor E."/>
            <person name="Balint B."/>
            <person name="Krizsan K."/>
            <person name="Kiss B."/>
            <person name="Hess J."/>
            <person name="Varga T."/>
            <person name="Slot J."/>
            <person name="Riley R."/>
            <person name="Boka B."/>
            <person name="Rigling D."/>
            <person name="Barry K."/>
            <person name="Lee J."/>
            <person name="Mihaltcheva S."/>
            <person name="LaButti K."/>
            <person name="Lipzen A."/>
            <person name="Waldron R."/>
            <person name="Moloney N.M."/>
            <person name="Sperisen C."/>
            <person name="Kredics L."/>
            <person name="Vagvoelgyi C."/>
            <person name="Patrignani A."/>
            <person name="Fitzpatrick D."/>
            <person name="Nagy I."/>
            <person name="Doyle S."/>
            <person name="Anderson J.B."/>
            <person name="Grigoriev I.V."/>
            <person name="Gueldener U."/>
            <person name="Muensterkoetter M."/>
            <person name="Nagy L.G."/>
        </authorList>
    </citation>
    <scope>NUCLEOTIDE SEQUENCE [LARGE SCALE GENOMIC DNA]</scope>
    <source>
        <strain evidence="3">C18/9</strain>
    </source>
</reference>
<feature type="compositionally biased region" description="Basic and acidic residues" evidence="1">
    <location>
        <begin position="319"/>
        <end position="332"/>
    </location>
</feature>
<dbReference type="EMBL" id="FUEG01000018">
    <property type="protein sequence ID" value="SJL12721.1"/>
    <property type="molecule type" value="Genomic_DNA"/>
</dbReference>
<name>A0A284RVD9_ARMOS</name>
<dbReference type="OrthoDB" id="10488012at2759"/>
<evidence type="ECO:0000256" key="1">
    <source>
        <dbReference type="SAM" id="MobiDB-lite"/>
    </source>
</evidence>
<evidence type="ECO:0000313" key="3">
    <source>
        <dbReference type="Proteomes" id="UP000219338"/>
    </source>
</evidence>
<feature type="region of interest" description="Disordered" evidence="1">
    <location>
        <begin position="69"/>
        <end position="93"/>
    </location>
</feature>
<dbReference type="AlphaFoldDB" id="A0A284RVD9"/>
<feature type="compositionally biased region" description="Acidic residues" evidence="1">
    <location>
        <begin position="333"/>
        <end position="347"/>
    </location>
</feature>
<evidence type="ECO:0000313" key="2">
    <source>
        <dbReference type="EMBL" id="SJL12721.1"/>
    </source>
</evidence>